<organism evidence="1 2">
    <name type="scientific">Eiseniibacteriota bacterium</name>
    <dbReference type="NCBI Taxonomy" id="2212470"/>
    <lineage>
        <taxon>Bacteria</taxon>
        <taxon>Candidatus Eiseniibacteriota</taxon>
    </lineage>
</organism>
<protein>
    <submittedName>
        <fullName evidence="1">Uncharacterized protein</fullName>
    </submittedName>
</protein>
<dbReference type="AlphaFoldDB" id="A0A956NCQ0"/>
<comment type="caution">
    <text evidence="1">The sequence shown here is derived from an EMBL/GenBank/DDBJ whole genome shotgun (WGS) entry which is preliminary data.</text>
</comment>
<sequence length="226" mass="24832">MRPSCLLAHAPSIRPSGLLAALFAATLLVGAVGCGGSDGDAWDKSSYKKLNLALQPLRKDFEDHYGQRRVVALVAPTCGSCIEHAGRIYDAVRPWAEENDGEIFIIWGSVSPTDTEIRCAERAQELTSPRIHHYFDDSGRTTRAFGRMLDLPSNGDAYDVFFAYGPEATWDPNNTMDKEPDDFSVALSLWEPSRPDIAALSGNLTRIVLPEFSAAEMIRLLDESAQ</sequence>
<dbReference type="EMBL" id="JAGQHS010000068">
    <property type="protein sequence ID" value="MCA9756820.1"/>
    <property type="molecule type" value="Genomic_DNA"/>
</dbReference>
<dbReference type="Proteomes" id="UP000739538">
    <property type="component" value="Unassembled WGS sequence"/>
</dbReference>
<proteinExistence type="predicted"/>
<evidence type="ECO:0000313" key="2">
    <source>
        <dbReference type="Proteomes" id="UP000739538"/>
    </source>
</evidence>
<reference evidence="1" key="2">
    <citation type="journal article" date="2021" name="Microbiome">
        <title>Successional dynamics and alternative stable states in a saline activated sludge microbial community over 9 years.</title>
        <authorList>
            <person name="Wang Y."/>
            <person name="Ye J."/>
            <person name="Ju F."/>
            <person name="Liu L."/>
            <person name="Boyd J.A."/>
            <person name="Deng Y."/>
            <person name="Parks D.H."/>
            <person name="Jiang X."/>
            <person name="Yin X."/>
            <person name="Woodcroft B.J."/>
            <person name="Tyson G.W."/>
            <person name="Hugenholtz P."/>
            <person name="Polz M.F."/>
            <person name="Zhang T."/>
        </authorList>
    </citation>
    <scope>NUCLEOTIDE SEQUENCE</scope>
    <source>
        <strain evidence="1">HKST-UBA02</strain>
    </source>
</reference>
<accession>A0A956NCQ0</accession>
<name>A0A956NCQ0_UNCEI</name>
<evidence type="ECO:0000313" key="1">
    <source>
        <dbReference type="EMBL" id="MCA9756820.1"/>
    </source>
</evidence>
<reference evidence="1" key="1">
    <citation type="submission" date="2020-04" db="EMBL/GenBank/DDBJ databases">
        <authorList>
            <person name="Zhang T."/>
        </authorList>
    </citation>
    <scope>NUCLEOTIDE SEQUENCE</scope>
    <source>
        <strain evidence="1">HKST-UBA02</strain>
    </source>
</reference>
<gene>
    <name evidence="1" type="ORF">KDA27_13535</name>
</gene>
<dbReference type="PROSITE" id="PS51257">
    <property type="entry name" value="PROKAR_LIPOPROTEIN"/>
    <property type="match status" value="1"/>
</dbReference>